<dbReference type="EMBL" id="PDET01000076">
    <property type="protein sequence ID" value="PRD12302.1"/>
    <property type="molecule type" value="Genomic_DNA"/>
</dbReference>
<comment type="caution">
    <text evidence="1">The sequence shown here is derived from an EMBL/GenBank/DDBJ whole genome shotgun (WGS) entry which is preliminary data.</text>
</comment>
<evidence type="ECO:0000313" key="2">
    <source>
        <dbReference type="Proteomes" id="UP000239181"/>
    </source>
</evidence>
<dbReference type="AlphaFoldDB" id="A0A2S9I3D3"/>
<organism evidence="1 2">
    <name type="scientific">Pantoea coffeiphila</name>
    <dbReference type="NCBI Taxonomy" id="1465635"/>
    <lineage>
        <taxon>Bacteria</taxon>
        <taxon>Pseudomonadati</taxon>
        <taxon>Pseudomonadota</taxon>
        <taxon>Gammaproteobacteria</taxon>
        <taxon>Enterobacterales</taxon>
        <taxon>Erwiniaceae</taxon>
        <taxon>Pantoea</taxon>
    </lineage>
</organism>
<proteinExistence type="predicted"/>
<name>A0A2S9I3D3_9GAMM</name>
<dbReference type="RefSeq" id="WP_172606685.1">
    <property type="nucleotide sequence ID" value="NZ_PDET01000076.1"/>
</dbReference>
<keyword evidence="2" id="KW-1185">Reference proteome</keyword>
<feature type="non-terminal residue" evidence="1">
    <location>
        <position position="187"/>
    </location>
</feature>
<reference evidence="1 2" key="1">
    <citation type="submission" date="2017-10" db="EMBL/GenBank/DDBJ databases">
        <title>Draft genome of two endophytic bacteria isolated from 'guarana' Paullinia cupana (Mart.) Ducke.</title>
        <authorList>
            <person name="Siqueira K.A."/>
            <person name="Liotti R.G."/>
            <person name="Mendes T.A."/>
            <person name="Soares M.A."/>
        </authorList>
    </citation>
    <scope>NUCLEOTIDE SEQUENCE [LARGE SCALE GENOMIC DNA]</scope>
    <source>
        <strain evidence="1 2">342</strain>
    </source>
</reference>
<dbReference type="Proteomes" id="UP000239181">
    <property type="component" value="Unassembled WGS sequence"/>
</dbReference>
<sequence length="187" mass="19767">INSGTTALFDMSAGGDFGGGKNISAGAQIKSLTYEDSVASFAKAHTYLNGGMVFARVSGDTFNLPENAAPQPGDRHWLVSMWLKIANYGAGTANSSNNQVFSFSTSNVNLLAGSMFGLAPITVEGASPSAITIYARGRQYVITAALAKLFDGQLHQLAVECLVSDDGTQQRVIVYLDQLNVFDSGWT</sequence>
<protein>
    <submittedName>
        <fullName evidence="1">Uncharacterized protein</fullName>
    </submittedName>
</protein>
<feature type="non-terminal residue" evidence="1">
    <location>
        <position position="1"/>
    </location>
</feature>
<gene>
    <name evidence="1" type="ORF">CQW29_27290</name>
</gene>
<accession>A0A2S9I3D3</accession>
<evidence type="ECO:0000313" key="1">
    <source>
        <dbReference type="EMBL" id="PRD12302.1"/>
    </source>
</evidence>